<dbReference type="RefSeq" id="WP_034986314.1">
    <property type="nucleotide sequence ID" value="NZ_JAKMUT010000007.1"/>
</dbReference>
<gene>
    <name evidence="1" type="ORF">L8V00_08550</name>
</gene>
<evidence type="ECO:0000313" key="1">
    <source>
        <dbReference type="EMBL" id="MCZ9290248.1"/>
    </source>
</evidence>
<dbReference type="Proteomes" id="UP001146469">
    <property type="component" value="Unassembled WGS sequence"/>
</dbReference>
<dbReference type="AlphaFoldDB" id="A0A9X3LP79"/>
<proteinExistence type="predicted"/>
<sequence length="79" mass="8882">MRTTINLPSKVLEAAKQQAKLNDLTLSSYVEEVIRTALKQAENSPQQTDSIFLPVFDCGPMLVDIDDKDALWETLDDRS</sequence>
<organism evidence="1 2">
    <name type="scientific">Corynebacterium evansiae</name>
    <dbReference type="NCBI Taxonomy" id="2913499"/>
    <lineage>
        <taxon>Bacteria</taxon>
        <taxon>Bacillati</taxon>
        <taxon>Actinomycetota</taxon>
        <taxon>Actinomycetes</taxon>
        <taxon>Mycobacteriales</taxon>
        <taxon>Corynebacteriaceae</taxon>
        <taxon>Corynebacterium</taxon>
    </lineage>
</organism>
<evidence type="ECO:0008006" key="3">
    <source>
        <dbReference type="Google" id="ProtNLM"/>
    </source>
</evidence>
<reference evidence="1" key="1">
    <citation type="submission" date="2022-02" db="EMBL/GenBank/DDBJ databases">
        <title>Corynebacterium sp. from urogenital microbiome.</title>
        <authorList>
            <person name="Cappelli E.A."/>
            <person name="Ribeiro T.G."/>
            <person name="Peixe L."/>
        </authorList>
    </citation>
    <scope>NUCLEOTIDE SEQUENCE</scope>
    <source>
        <strain evidence="1">C8Ua_174</strain>
    </source>
</reference>
<dbReference type="EMBL" id="JAKMUT010000007">
    <property type="protein sequence ID" value="MCZ9290248.1"/>
    <property type="molecule type" value="Genomic_DNA"/>
</dbReference>
<protein>
    <recommendedName>
        <fullName evidence="3">CopG family transcriptional regulator</fullName>
    </recommendedName>
</protein>
<evidence type="ECO:0000313" key="2">
    <source>
        <dbReference type="Proteomes" id="UP001146469"/>
    </source>
</evidence>
<accession>A0A9X3LP79</accession>
<keyword evidence="2" id="KW-1185">Reference proteome</keyword>
<comment type="caution">
    <text evidence="1">The sequence shown here is derived from an EMBL/GenBank/DDBJ whole genome shotgun (WGS) entry which is preliminary data.</text>
</comment>
<name>A0A9X3LP79_9CORY</name>